<dbReference type="Pfam" id="PF20446">
    <property type="entry name" value="ABC_N"/>
    <property type="match status" value="1"/>
</dbReference>
<accession>A0ABY8EQJ5</accession>
<evidence type="ECO:0008006" key="7">
    <source>
        <dbReference type="Google" id="ProtNLM"/>
    </source>
</evidence>
<dbReference type="Proteomes" id="UP000818624">
    <property type="component" value="Chromosome 2"/>
</dbReference>
<reference evidence="5 6" key="1">
    <citation type="journal article" date="2020" name="Elife">
        <title>Loss of centromere function drives karyotype evolution in closely related Malassezia species.</title>
        <authorList>
            <person name="Sankaranarayanan S.R."/>
            <person name="Ianiri G."/>
            <person name="Coelho M.A."/>
            <person name="Reza M.H."/>
            <person name="Thimmappa B.C."/>
            <person name="Ganguly P."/>
            <person name="Vadnala R.N."/>
            <person name="Sun S."/>
            <person name="Siddharthan R."/>
            <person name="Tellgren-Roth C."/>
            <person name="Dawson T.L."/>
            <person name="Heitman J."/>
            <person name="Sanyal K."/>
        </authorList>
    </citation>
    <scope>NUCLEOTIDE SEQUENCE [LARGE SCALE GENOMIC DNA]</scope>
    <source>
        <strain evidence="5">CBS14141</strain>
    </source>
</reference>
<gene>
    <name evidence="5" type="ORF">GLX27_002433</name>
</gene>
<dbReference type="Pfam" id="PF21117">
    <property type="entry name" value="MRB1590_C"/>
    <property type="match status" value="1"/>
</dbReference>
<evidence type="ECO:0000259" key="4">
    <source>
        <dbReference type="Pfam" id="PF21117"/>
    </source>
</evidence>
<dbReference type="PANTHER" id="PTHR38149:SF1">
    <property type="entry name" value="ATPASE"/>
    <property type="match status" value="1"/>
</dbReference>
<evidence type="ECO:0000259" key="3">
    <source>
        <dbReference type="Pfam" id="PF20446"/>
    </source>
</evidence>
<dbReference type="PANTHER" id="PTHR38149">
    <property type="entry name" value="ATPASE"/>
    <property type="match status" value="1"/>
</dbReference>
<dbReference type="InterPro" id="IPR049069">
    <property type="entry name" value="MRB1590-like_C"/>
</dbReference>
<evidence type="ECO:0000313" key="6">
    <source>
        <dbReference type="Proteomes" id="UP000818624"/>
    </source>
</evidence>
<feature type="domain" description="MRB1590-like C-terminal" evidence="4">
    <location>
        <begin position="513"/>
        <end position="621"/>
    </location>
</feature>
<feature type="domain" description="ATPase of the ABC class C-terminal" evidence="2">
    <location>
        <begin position="219"/>
        <end position="484"/>
    </location>
</feature>
<sequence>MSRRGRGAYYKQKYGRGGNRGAGRSDHNAPQSGPELKRSRTAVLGDASDLEAWLRRHDNRPYPAYHDIEGTWTFPGFTFTLDHAQADPYASPSKAHVRIPHATAKFPPVLYASRIHKIALADYVLRALYEMCVSKRYDQRLSGGGWSGGKGGQLEVDRPGQQVLERTAVLVDDEGIEVRFLVGLPARGRSIMGAFAAAVLCEHVPALVASVYYAHHDAAHLSAHVEAVEAQDALRAMLPEHGLVGFVPDGAVLARESGASDRPMSSPPAVRFESPESLRVTLKLPNRGAVSGMGIRKQAVYVCLGGGFHGKSTFLAALARGAYNHVPEDGRAFVSLVPSAVSVRSEDGRPVRSVDISPFIADLPDGSETSAFTTSNASGSTSCAAGFMEALELGTDVVILDEDTTASNFLVRDAAMQTLVPNEPITPLAVRARDVVEHTGVTMVLVCGSSSAFLSAADVVVQMDAYRMYDLTARAREVAQGVAANAPPRGASVFSGARAARAVELGSLAAHGKVATRGAFQVQWGDETLDLHAVPQLVTPSQTRAIEAVLRHWAHGQLAPGGGRVSLRALVDALEAHMDRFGVDVLQDYGRLDGFLARPRRVDVGAAGMYTQLTPVNRLRQAKWAQLGADA</sequence>
<dbReference type="Pfam" id="PF09818">
    <property type="entry name" value="ABC_ATPase"/>
    <property type="match status" value="1"/>
</dbReference>
<organism evidence="5 6">
    <name type="scientific">Malassezia furfur</name>
    <name type="common">Pityriasis versicolor infection agent</name>
    <name type="synonym">Pityrosporum furfur</name>
    <dbReference type="NCBI Taxonomy" id="55194"/>
    <lineage>
        <taxon>Eukaryota</taxon>
        <taxon>Fungi</taxon>
        <taxon>Dikarya</taxon>
        <taxon>Basidiomycota</taxon>
        <taxon>Ustilaginomycotina</taxon>
        <taxon>Malasseziomycetes</taxon>
        <taxon>Malasseziales</taxon>
        <taxon>Malasseziaceae</taxon>
        <taxon>Malassezia</taxon>
    </lineage>
</organism>
<feature type="region of interest" description="Disordered" evidence="1">
    <location>
        <begin position="1"/>
        <end position="40"/>
    </location>
</feature>
<protein>
    <recommendedName>
        <fullName evidence="7">ATPase of the ABC class</fullName>
    </recommendedName>
</protein>
<feature type="domain" description="ATPase of the ABC class N-terminal" evidence="3">
    <location>
        <begin position="48"/>
        <end position="212"/>
    </location>
</feature>
<proteinExistence type="predicted"/>
<dbReference type="InterPro" id="IPR046834">
    <property type="entry name" value="ABC_ATPase_C"/>
</dbReference>
<name>A0ABY8EQJ5_MALFU</name>
<evidence type="ECO:0000256" key="1">
    <source>
        <dbReference type="SAM" id="MobiDB-lite"/>
    </source>
</evidence>
<evidence type="ECO:0000259" key="2">
    <source>
        <dbReference type="Pfam" id="PF09818"/>
    </source>
</evidence>
<keyword evidence="6" id="KW-1185">Reference proteome</keyword>
<dbReference type="EMBL" id="CP046235">
    <property type="protein sequence ID" value="WFD47772.1"/>
    <property type="molecule type" value="Genomic_DNA"/>
</dbReference>
<evidence type="ECO:0000313" key="5">
    <source>
        <dbReference type="EMBL" id="WFD47772.1"/>
    </source>
</evidence>
<dbReference type="InterPro" id="IPR046833">
    <property type="entry name" value="ABC_N"/>
</dbReference>
<dbReference type="InterPro" id="IPR019195">
    <property type="entry name" value="ABC_ATPase_put"/>
</dbReference>